<dbReference type="InterPro" id="IPR019776">
    <property type="entry name" value="Flagellar_basal_body_rod_CS"/>
</dbReference>
<evidence type="ECO:0000256" key="6">
    <source>
        <dbReference type="PIRNR" id="PIRNR002889"/>
    </source>
</evidence>
<evidence type="ECO:0000256" key="2">
    <source>
        <dbReference type="ARBA" id="ARBA00009677"/>
    </source>
</evidence>
<keyword evidence="7" id="KW-0966">Cell projection</keyword>
<dbReference type="Proteomes" id="UP000746649">
    <property type="component" value="Unassembled WGS sequence"/>
</dbReference>
<dbReference type="PROSITE" id="PS00588">
    <property type="entry name" value="FLAGELLA_BB_ROD"/>
    <property type="match status" value="1"/>
</dbReference>
<evidence type="ECO:0000256" key="1">
    <source>
        <dbReference type="ARBA" id="ARBA00004117"/>
    </source>
</evidence>
<accession>A0ABS0ZRT2</accession>
<reference evidence="7 8" key="1">
    <citation type="submission" date="2020-11" db="EMBL/GenBank/DDBJ databases">
        <title>Enhanced detection system for hospital associated transmission using whole genome sequencing surveillance.</title>
        <authorList>
            <person name="Harrison L.H."/>
            <person name="Van Tyne D."/>
            <person name="Marsh J.W."/>
            <person name="Griffith M.P."/>
            <person name="Snyder D.J."/>
            <person name="Cooper V.S."/>
            <person name="Mustapha M."/>
        </authorList>
    </citation>
    <scope>NUCLEOTIDE SEQUENCE [LARGE SCALE GENOMIC DNA]</scope>
    <source>
        <strain evidence="7 8">CB00117</strain>
    </source>
</reference>
<sequence>MSITFDKALGVHPQAVALRLSRAELLSANLANVDTPNFQAKDIDFAAEMQRSSRSFSQTALPQEMYRVPYQPSSDGNTVSLNVEQAEFAKNAQDYQMSLAFLNMKFTGLKQAIEGK</sequence>
<evidence type="ECO:0000256" key="3">
    <source>
        <dbReference type="ARBA" id="ARBA00014376"/>
    </source>
</evidence>
<dbReference type="EMBL" id="JADWND010000004">
    <property type="protein sequence ID" value="MBJ8381526.1"/>
    <property type="molecule type" value="Genomic_DNA"/>
</dbReference>
<keyword evidence="7" id="KW-0969">Cilium</keyword>
<dbReference type="RefSeq" id="WP_042289116.1">
    <property type="nucleotide sequence ID" value="NZ_CABLBY010000009.1"/>
</dbReference>
<keyword evidence="8" id="KW-1185">Reference proteome</keyword>
<name>A0ABS0ZRT2_9ENTR</name>
<organism evidence="7 8">
    <name type="scientific">Citrobacter sedlakii</name>
    <dbReference type="NCBI Taxonomy" id="67826"/>
    <lineage>
        <taxon>Bacteria</taxon>
        <taxon>Pseudomonadati</taxon>
        <taxon>Pseudomonadota</taxon>
        <taxon>Gammaproteobacteria</taxon>
        <taxon>Enterobacterales</taxon>
        <taxon>Enterobacteriaceae</taxon>
        <taxon>Citrobacter</taxon>
        <taxon>Citrobacter freundii complex</taxon>
    </lineage>
</organism>
<dbReference type="PIRSF" id="PIRSF002889">
    <property type="entry name" value="Rod_FlgB"/>
    <property type="match status" value="1"/>
</dbReference>
<keyword evidence="4 6" id="KW-0975">Bacterial flagellum</keyword>
<comment type="similarity">
    <text evidence="2 6">Belongs to the flagella basal body rod proteins family.</text>
</comment>
<evidence type="ECO:0000256" key="5">
    <source>
        <dbReference type="ARBA" id="ARBA00024934"/>
    </source>
</evidence>
<keyword evidence="7" id="KW-0282">Flagellum</keyword>
<comment type="subunit">
    <text evidence="6">The basal body constitutes a major portion of the flagellar organelle and consists of a number of rings mounted on a central rod.</text>
</comment>
<dbReference type="PANTHER" id="PTHR30435">
    <property type="entry name" value="FLAGELLAR PROTEIN"/>
    <property type="match status" value="1"/>
</dbReference>
<evidence type="ECO:0000256" key="4">
    <source>
        <dbReference type="ARBA" id="ARBA00023143"/>
    </source>
</evidence>
<dbReference type="PANTHER" id="PTHR30435:SF12">
    <property type="entry name" value="FLAGELLAR BASAL BODY ROD PROTEIN FLGB"/>
    <property type="match status" value="1"/>
</dbReference>
<dbReference type="NCBIfam" id="TIGR01396">
    <property type="entry name" value="FlgB"/>
    <property type="match status" value="1"/>
</dbReference>
<comment type="caution">
    <text evidence="7">The sequence shown here is derived from an EMBL/GenBank/DDBJ whole genome shotgun (WGS) entry which is preliminary data.</text>
</comment>
<comment type="subcellular location">
    <subcellularLocation>
        <location evidence="1 6">Bacterial flagellum basal body</location>
    </subcellularLocation>
</comment>
<gene>
    <name evidence="7" type="primary">flgB</name>
    <name evidence="7" type="ORF">I6M88_11150</name>
</gene>
<proteinExistence type="inferred from homology"/>
<comment type="function">
    <text evidence="5 6">Structural component of flagellum, the bacterial motility apparatus. Part of the rod structure of flagellar basal body.</text>
</comment>
<dbReference type="InterPro" id="IPR006300">
    <property type="entry name" value="FlgB"/>
</dbReference>
<protein>
    <recommendedName>
        <fullName evidence="3 6">Flagellar basal body rod protein FlgB</fullName>
    </recommendedName>
</protein>
<evidence type="ECO:0000313" key="8">
    <source>
        <dbReference type="Proteomes" id="UP000746649"/>
    </source>
</evidence>
<evidence type="ECO:0000313" key="7">
    <source>
        <dbReference type="EMBL" id="MBJ8381526.1"/>
    </source>
</evidence>